<feature type="transmembrane region" description="Helical" evidence="6">
    <location>
        <begin position="21"/>
        <end position="41"/>
    </location>
</feature>
<dbReference type="Pfam" id="PF02687">
    <property type="entry name" value="FtsX"/>
    <property type="match status" value="2"/>
</dbReference>
<keyword evidence="4 6" id="KW-1133">Transmembrane helix</keyword>
<keyword evidence="5 6" id="KW-0472">Membrane</keyword>
<protein>
    <submittedName>
        <fullName evidence="9">ABC transporter permease</fullName>
    </submittedName>
</protein>
<proteinExistence type="predicted"/>
<evidence type="ECO:0000256" key="3">
    <source>
        <dbReference type="ARBA" id="ARBA00022692"/>
    </source>
</evidence>
<feature type="domain" description="ABC3 transporter permease C-terminal" evidence="7">
    <location>
        <begin position="288"/>
        <end position="402"/>
    </location>
</feature>
<accession>A0ABR9AHK9</accession>
<evidence type="ECO:0000256" key="1">
    <source>
        <dbReference type="ARBA" id="ARBA00004651"/>
    </source>
</evidence>
<gene>
    <name evidence="9" type="ORF">IFO69_05850</name>
</gene>
<dbReference type="Proteomes" id="UP000647133">
    <property type="component" value="Unassembled WGS sequence"/>
</dbReference>
<feature type="transmembrane region" description="Helical" evidence="6">
    <location>
        <begin position="417"/>
        <end position="443"/>
    </location>
</feature>
<dbReference type="InterPro" id="IPR050250">
    <property type="entry name" value="Macrolide_Exporter_MacB"/>
</dbReference>
<keyword evidence="2" id="KW-1003">Cell membrane</keyword>
<feature type="transmembrane region" description="Helical" evidence="6">
    <location>
        <begin position="374"/>
        <end position="396"/>
    </location>
</feature>
<feature type="transmembrane region" description="Helical" evidence="6">
    <location>
        <begin position="282"/>
        <end position="307"/>
    </location>
</feature>
<evidence type="ECO:0000313" key="9">
    <source>
        <dbReference type="EMBL" id="MBD8488263.1"/>
    </source>
</evidence>
<evidence type="ECO:0000313" key="10">
    <source>
        <dbReference type="Proteomes" id="UP000647133"/>
    </source>
</evidence>
<name>A0ABR9AHK9_9BACT</name>
<dbReference type="InterPro" id="IPR025857">
    <property type="entry name" value="MacB_PCD"/>
</dbReference>
<feature type="transmembrane region" description="Helical" evidence="6">
    <location>
        <begin position="762"/>
        <end position="780"/>
    </location>
</feature>
<dbReference type="PANTHER" id="PTHR30572">
    <property type="entry name" value="MEMBRANE COMPONENT OF TRANSPORTER-RELATED"/>
    <property type="match status" value="1"/>
</dbReference>
<dbReference type="EMBL" id="JACYTQ010000002">
    <property type="protein sequence ID" value="MBD8488263.1"/>
    <property type="molecule type" value="Genomic_DNA"/>
</dbReference>
<organism evidence="9 10">
    <name type="scientific">Echinicola arenosa</name>
    <dbReference type="NCBI Taxonomy" id="2774144"/>
    <lineage>
        <taxon>Bacteria</taxon>
        <taxon>Pseudomonadati</taxon>
        <taxon>Bacteroidota</taxon>
        <taxon>Cytophagia</taxon>
        <taxon>Cytophagales</taxon>
        <taxon>Cyclobacteriaceae</taxon>
        <taxon>Echinicola</taxon>
    </lineage>
</organism>
<feature type="domain" description="MacB-like periplasmic core" evidence="8">
    <location>
        <begin position="20"/>
        <end position="243"/>
    </location>
</feature>
<keyword evidence="3 6" id="KW-0812">Transmembrane</keyword>
<dbReference type="RefSeq" id="WP_192009146.1">
    <property type="nucleotide sequence ID" value="NZ_JACYTQ010000002.1"/>
</dbReference>
<feature type="domain" description="ABC3 transporter permease C-terminal" evidence="7">
    <location>
        <begin position="679"/>
        <end position="792"/>
    </location>
</feature>
<evidence type="ECO:0000256" key="2">
    <source>
        <dbReference type="ARBA" id="ARBA00022475"/>
    </source>
</evidence>
<dbReference type="InterPro" id="IPR003838">
    <property type="entry name" value="ABC3_permease_C"/>
</dbReference>
<evidence type="ECO:0000256" key="5">
    <source>
        <dbReference type="ARBA" id="ARBA00023136"/>
    </source>
</evidence>
<comment type="caution">
    <text evidence="9">The sequence shown here is derived from an EMBL/GenBank/DDBJ whole genome shotgun (WGS) entry which is preliminary data.</text>
</comment>
<dbReference type="PANTHER" id="PTHR30572:SF18">
    <property type="entry name" value="ABC-TYPE MACROLIDE FAMILY EXPORT SYSTEM PERMEASE COMPONENT 2"/>
    <property type="match status" value="1"/>
</dbReference>
<feature type="transmembrane region" description="Helical" evidence="6">
    <location>
        <begin position="676"/>
        <end position="698"/>
    </location>
</feature>
<keyword evidence="10" id="KW-1185">Reference proteome</keyword>
<dbReference type="Pfam" id="PF12704">
    <property type="entry name" value="MacB_PCD"/>
    <property type="match status" value="1"/>
</dbReference>
<comment type="subcellular location">
    <subcellularLocation>
        <location evidence="1">Cell membrane</location>
        <topology evidence="1">Multi-pass membrane protein</topology>
    </subcellularLocation>
</comment>
<evidence type="ECO:0000256" key="4">
    <source>
        <dbReference type="ARBA" id="ARBA00022989"/>
    </source>
</evidence>
<feature type="transmembrane region" description="Helical" evidence="6">
    <location>
        <begin position="328"/>
        <end position="354"/>
    </location>
</feature>
<feature type="transmembrane region" description="Helical" evidence="6">
    <location>
        <begin position="728"/>
        <end position="747"/>
    </location>
</feature>
<evidence type="ECO:0000256" key="6">
    <source>
        <dbReference type="SAM" id="Phobius"/>
    </source>
</evidence>
<sequence length="799" mass="90859">MILHYIKYAYWNFINQRPYSFINLIGLSLGMWIVFLALLMVTHHTGFDTFHKNYKNIYRVLTTSTEDKQNISGYTNPAVIGEMSETVPEIINYSRYAYQMININGVLAHGYTCFADPDIVDLFTFQLLYGDFGQFNKASKTMVVSASFAKKHFKNIANATGQFLDLSERTGGKEQKEAYRIVAVFKDFPVKSTFRPDLIVPIENSSRYKYASQSENRGDERFNAYLTLKTDADIEWVEQKINEIEQDKSRFKTVFKLQPLEDVHLHSGEITWSRATQSVEGIFLFAGIGVLVLIISLLNFMLLYSAISERNTKSMALRKVMGMDKMDTLKIVFIESLLICLVAGFIGAFLLHYSLGYINEFLRDQLVLSINENWSFFVIAIALIFITAFLTSIYFYRHISRHGVIEVLEKQASPRHNLFFGNGVVLAQLVIVTAMLVFSFAYYKQLDFMMNQGKGFNTDKVIHVYRNMQGTSLLEDVILQHPDVKGIAIGESLPVYGSSQKSVVALKDAPTQEFVLEFMNVDENFIPLYEIQLKEGRNFSTTFTTDATESIIINEAAAKLMNLKHPIGTVTNSGTIIGVVADFKFETFKKTLKPMFFRMINKAQVIGPVTVKFSTESKQSFVNGLEDLLEENQFFVAESHPDIWQTGKGNGVFIEKDYVERTMSYMYADEKTLQKVVSFFTLMAILISLMGIVGMFLYKTERHAKEIGIRKVNGASVKEILLMLNGDFAKWIVLAFVIACPVAYYVTQKWLENFAYKTTLDWWIFGLAGLLTLVVALLTVSGLSYRAAITNPVNVLKDE</sequence>
<evidence type="ECO:0000259" key="7">
    <source>
        <dbReference type="Pfam" id="PF02687"/>
    </source>
</evidence>
<evidence type="ECO:0000259" key="8">
    <source>
        <dbReference type="Pfam" id="PF12704"/>
    </source>
</evidence>
<reference evidence="9 10" key="1">
    <citation type="submission" date="2020-09" db="EMBL/GenBank/DDBJ databases">
        <title>Echinicola sp. CAU 1574 isolated from sand of Sido Beach.</title>
        <authorList>
            <person name="Kim W."/>
        </authorList>
    </citation>
    <scope>NUCLEOTIDE SEQUENCE [LARGE SCALE GENOMIC DNA]</scope>
    <source>
        <strain evidence="9 10">CAU 1574</strain>
    </source>
</reference>